<keyword evidence="4 5" id="KW-0134">Cell wall</keyword>
<evidence type="ECO:0000313" key="7">
    <source>
        <dbReference type="Proteomes" id="UP000230069"/>
    </source>
</evidence>
<evidence type="ECO:0000256" key="1">
    <source>
        <dbReference type="ARBA" id="ARBA00003534"/>
    </source>
</evidence>
<comment type="similarity">
    <text evidence="3 5">Belongs to the pectinacetylesterase family.</text>
</comment>
<accession>A0A2G5EX64</accession>
<organism evidence="6 7">
    <name type="scientific">Aquilegia coerulea</name>
    <name type="common">Rocky mountain columbine</name>
    <dbReference type="NCBI Taxonomy" id="218851"/>
    <lineage>
        <taxon>Eukaryota</taxon>
        <taxon>Viridiplantae</taxon>
        <taxon>Streptophyta</taxon>
        <taxon>Embryophyta</taxon>
        <taxon>Tracheophyta</taxon>
        <taxon>Spermatophyta</taxon>
        <taxon>Magnoliopsida</taxon>
        <taxon>Ranunculales</taxon>
        <taxon>Ranunculaceae</taxon>
        <taxon>Thalictroideae</taxon>
        <taxon>Aquilegia</taxon>
    </lineage>
</organism>
<dbReference type="PANTHER" id="PTHR21562:SF83">
    <property type="entry name" value="PECTIN ACETYLESTERASE 4"/>
    <property type="match status" value="1"/>
</dbReference>
<dbReference type="AlphaFoldDB" id="A0A2G5EX64"/>
<dbReference type="PANTHER" id="PTHR21562">
    <property type="entry name" value="NOTUM-RELATED"/>
    <property type="match status" value="1"/>
</dbReference>
<dbReference type="STRING" id="218851.A0A2G5EX64"/>
<proteinExistence type="inferred from homology"/>
<keyword evidence="5" id="KW-0961">Cell wall biogenesis/degradation</keyword>
<dbReference type="Proteomes" id="UP000230069">
    <property type="component" value="Unassembled WGS sequence"/>
</dbReference>
<dbReference type="EC" id="3.1.1.-" evidence="5"/>
<keyword evidence="5" id="KW-0378">Hydrolase</keyword>
<keyword evidence="7" id="KW-1185">Reference proteome</keyword>
<comment type="subcellular location">
    <subcellularLocation>
        <location evidence="2 5">Secreted</location>
        <location evidence="2 5">Cell wall</location>
    </subcellularLocation>
</comment>
<evidence type="ECO:0000256" key="3">
    <source>
        <dbReference type="ARBA" id="ARBA00005784"/>
    </source>
</evidence>
<dbReference type="GO" id="GO:0071555">
    <property type="term" value="P:cell wall organization"/>
    <property type="evidence" value="ECO:0007669"/>
    <property type="project" value="UniProtKB-KW"/>
</dbReference>
<evidence type="ECO:0000256" key="4">
    <source>
        <dbReference type="ARBA" id="ARBA00022512"/>
    </source>
</evidence>
<gene>
    <name evidence="6" type="ORF">AQUCO_00300036v1</name>
</gene>
<dbReference type="EMBL" id="KZ305020">
    <property type="protein sequence ID" value="PIA60247.1"/>
    <property type="molecule type" value="Genomic_DNA"/>
</dbReference>
<dbReference type="InParanoid" id="A0A2G5EX64"/>
<comment type="function">
    <text evidence="1 5">Hydrolyzes acetyl esters in homogalacturonan regions of pectin. In type I primary cell wall, galacturonic acid residues of pectin can be acetylated at the O-2 and O-3 positions. Decreasing the degree of acetylation of pectin gels in vitro alters their physical properties.</text>
</comment>
<evidence type="ECO:0000313" key="6">
    <source>
        <dbReference type="EMBL" id="PIA60247.1"/>
    </source>
</evidence>
<protein>
    <recommendedName>
        <fullName evidence="5">Pectin acetylesterase</fullName>
        <ecNumber evidence="5">3.1.1.-</ecNumber>
    </recommendedName>
</protein>
<dbReference type="GO" id="GO:0016787">
    <property type="term" value="F:hydrolase activity"/>
    <property type="evidence" value="ECO:0007669"/>
    <property type="project" value="UniProtKB-KW"/>
</dbReference>
<dbReference type="InterPro" id="IPR004963">
    <property type="entry name" value="PAE/NOTUM"/>
</dbReference>
<evidence type="ECO:0000256" key="2">
    <source>
        <dbReference type="ARBA" id="ARBA00004191"/>
    </source>
</evidence>
<name>A0A2G5EX64_AQUCA</name>
<evidence type="ECO:0000256" key="5">
    <source>
        <dbReference type="RuleBase" id="RU363114"/>
    </source>
</evidence>
<keyword evidence="5" id="KW-0964">Secreted</keyword>
<reference evidence="6 7" key="1">
    <citation type="submission" date="2017-09" db="EMBL/GenBank/DDBJ databases">
        <title>WGS assembly of Aquilegia coerulea Goldsmith.</title>
        <authorList>
            <person name="Hodges S."/>
            <person name="Kramer E."/>
            <person name="Nordborg M."/>
            <person name="Tomkins J."/>
            <person name="Borevitz J."/>
            <person name="Derieg N."/>
            <person name="Yan J."/>
            <person name="Mihaltcheva S."/>
            <person name="Hayes R.D."/>
            <person name="Rokhsar D."/>
        </authorList>
    </citation>
    <scope>NUCLEOTIDE SEQUENCE [LARGE SCALE GENOMIC DNA]</scope>
    <source>
        <strain evidence="7">cv. Goldsmith</strain>
    </source>
</reference>
<sequence length="150" mass="17488">MEPYKCFFPQEIVKNIKTPVFLVNPAYDFWQIQHVLAPDASDPSQNWQKCKRNIKICSPRQLEILQGFRNSLLSALSEFLQNKESGIFINSCFIHCQTWMANTWHSPDSPRVNNKTIAEAVGDWYFNRQAVKEIDCPYPCNPTCYNMDFS</sequence>
<dbReference type="OrthoDB" id="2015280at2759"/>
<dbReference type="Pfam" id="PF03283">
    <property type="entry name" value="PAE"/>
    <property type="match status" value="1"/>
</dbReference>